<dbReference type="KEGG" id="egt:105968113"/>
<dbReference type="GO" id="GO:0005634">
    <property type="term" value="C:nucleus"/>
    <property type="evidence" value="ECO:0000318"/>
    <property type="project" value="GO_Central"/>
</dbReference>
<comment type="subcellular location">
    <subcellularLocation>
        <location evidence="2">Nucleus</location>
    </subcellularLocation>
</comment>
<feature type="compositionally biased region" description="Polar residues" evidence="3">
    <location>
        <begin position="151"/>
        <end position="165"/>
    </location>
</feature>
<name>A0A022QM01_ERYGU</name>
<comment type="function">
    <text evidence="2">Repressor of jasmonate responses.</text>
</comment>
<dbReference type="InterPro" id="IPR040390">
    <property type="entry name" value="TIFY/JAZ"/>
</dbReference>
<reference evidence="5 6" key="1">
    <citation type="journal article" date="2013" name="Proc. Natl. Acad. Sci. U.S.A.">
        <title>Fine-scale variation in meiotic recombination in Mimulus inferred from population shotgun sequencing.</title>
        <authorList>
            <person name="Hellsten U."/>
            <person name="Wright K.M."/>
            <person name="Jenkins J."/>
            <person name="Shu S."/>
            <person name="Yuan Y."/>
            <person name="Wessler S.R."/>
            <person name="Schmutz J."/>
            <person name="Willis J.H."/>
            <person name="Rokhsar D.S."/>
        </authorList>
    </citation>
    <scope>NUCLEOTIDE SEQUENCE [LARGE SCALE GENOMIC DNA]</scope>
    <source>
        <strain evidence="6">cv. DUN x IM62</strain>
    </source>
</reference>
<dbReference type="InterPro" id="IPR010399">
    <property type="entry name" value="Tify_dom"/>
</dbReference>
<organism evidence="5 6">
    <name type="scientific">Erythranthe guttata</name>
    <name type="common">Yellow monkey flower</name>
    <name type="synonym">Mimulus guttatus</name>
    <dbReference type="NCBI Taxonomy" id="4155"/>
    <lineage>
        <taxon>Eukaryota</taxon>
        <taxon>Viridiplantae</taxon>
        <taxon>Streptophyta</taxon>
        <taxon>Embryophyta</taxon>
        <taxon>Tracheophyta</taxon>
        <taxon>Spermatophyta</taxon>
        <taxon>Magnoliopsida</taxon>
        <taxon>eudicotyledons</taxon>
        <taxon>Gunneridae</taxon>
        <taxon>Pentapetalae</taxon>
        <taxon>asterids</taxon>
        <taxon>lamiids</taxon>
        <taxon>Lamiales</taxon>
        <taxon>Phrymaceae</taxon>
        <taxon>Erythranthe</taxon>
    </lineage>
</organism>
<dbReference type="STRING" id="4155.A0A022QM01"/>
<evidence type="ECO:0000256" key="1">
    <source>
        <dbReference type="ARBA" id="ARBA00008614"/>
    </source>
</evidence>
<keyword evidence="2" id="KW-0539">Nucleus</keyword>
<proteinExistence type="inferred from homology"/>
<comment type="similarity">
    <text evidence="1 2">Belongs to the TIFY/JAZ family.</text>
</comment>
<accession>A0A022QM01</accession>
<feature type="region of interest" description="Disordered" evidence="3">
    <location>
        <begin position="149"/>
        <end position="182"/>
    </location>
</feature>
<evidence type="ECO:0000313" key="5">
    <source>
        <dbReference type="EMBL" id="EYU28313.1"/>
    </source>
</evidence>
<feature type="domain" description="Tify" evidence="4">
    <location>
        <begin position="96"/>
        <end position="131"/>
    </location>
</feature>
<dbReference type="SMART" id="SM00979">
    <property type="entry name" value="TIFY"/>
    <property type="match status" value="1"/>
</dbReference>
<dbReference type="GO" id="GO:2000022">
    <property type="term" value="P:regulation of jasmonic acid mediated signaling pathway"/>
    <property type="evidence" value="ECO:0000318"/>
    <property type="project" value="GO_Central"/>
</dbReference>
<dbReference type="GO" id="GO:0009611">
    <property type="term" value="P:response to wounding"/>
    <property type="evidence" value="ECO:0000318"/>
    <property type="project" value="GO_Central"/>
</dbReference>
<dbReference type="OrthoDB" id="1937734at2759"/>
<gene>
    <name evidence="5" type="ORF">MIMGU_mgv1a012664mg</name>
</gene>
<evidence type="ECO:0000256" key="2">
    <source>
        <dbReference type="RuleBase" id="RU369065"/>
    </source>
</evidence>
<dbReference type="OMA" id="GMTCNGG"/>
<keyword evidence="6" id="KW-1185">Reference proteome</keyword>
<dbReference type="eggNOG" id="ENOG502S1AU">
    <property type="taxonomic scope" value="Eukaryota"/>
</dbReference>
<dbReference type="Pfam" id="PF06200">
    <property type="entry name" value="tify"/>
    <property type="match status" value="1"/>
</dbReference>
<dbReference type="GO" id="GO:0031347">
    <property type="term" value="P:regulation of defense response"/>
    <property type="evidence" value="ECO:0000318"/>
    <property type="project" value="GO_Central"/>
</dbReference>
<dbReference type="Pfam" id="PF09425">
    <property type="entry name" value="Jas_motif"/>
    <property type="match status" value="1"/>
</dbReference>
<dbReference type="PANTHER" id="PTHR33077:SF140">
    <property type="entry name" value="PROTEIN TIFY 10B"/>
    <property type="match status" value="1"/>
</dbReference>
<protein>
    <recommendedName>
        <fullName evidence="2">Protein TIFY</fullName>
    </recommendedName>
    <alternativeName>
        <fullName evidence="2">Jasmonate ZIM domain-containing protein</fullName>
    </alternativeName>
</protein>
<dbReference type="PhylomeDB" id="A0A022QM01"/>
<evidence type="ECO:0000259" key="4">
    <source>
        <dbReference type="PROSITE" id="PS51320"/>
    </source>
</evidence>
<dbReference type="InterPro" id="IPR018467">
    <property type="entry name" value="CCT_CS"/>
</dbReference>
<evidence type="ECO:0000313" key="6">
    <source>
        <dbReference type="Proteomes" id="UP000030748"/>
    </source>
</evidence>
<dbReference type="AlphaFoldDB" id="A0A022QM01"/>
<comment type="domain">
    <text evidence="2">The jas domain is required for interaction with COI1.</text>
</comment>
<keyword evidence="2" id="KW-1184">Jasmonic acid signaling pathway</keyword>
<evidence type="ECO:0000256" key="3">
    <source>
        <dbReference type="SAM" id="MobiDB-lite"/>
    </source>
</evidence>
<dbReference type="PROSITE" id="PS51320">
    <property type="entry name" value="TIFY"/>
    <property type="match status" value="1"/>
</dbReference>
<sequence>MSSSEILNSGKFAGGRSNFSQTCNLLSQYLKENGSFGDLRLGLTPESAEPKGTMNLLPMIEKSDQNSGAGNFMNMLPQLVAGGVETLDKSDSGTRSENETGQMTIFYAGQVIVFNNFPAEKAKEIMSLATKSSAAAQKLHPAAFAPAIQKPTESATSTPNLSPTFGIQDLTRRPTQPAVGSDYLPIARKKSLARFLEKRKDRITANAPYQASKPAAPPLKAVKTETSWLGLASHQYTHQIQRQQ</sequence>
<dbReference type="Proteomes" id="UP000030748">
    <property type="component" value="Unassembled WGS sequence"/>
</dbReference>
<dbReference type="PANTHER" id="PTHR33077">
    <property type="entry name" value="PROTEIN TIFY 4A-RELATED-RELATED"/>
    <property type="match status" value="1"/>
</dbReference>
<dbReference type="EMBL" id="KI631414">
    <property type="protein sequence ID" value="EYU28313.1"/>
    <property type="molecule type" value="Genomic_DNA"/>
</dbReference>